<dbReference type="SUPFAM" id="SSF52540">
    <property type="entry name" value="P-loop containing nucleoside triphosphate hydrolases"/>
    <property type="match status" value="1"/>
</dbReference>
<gene>
    <name evidence="1" type="ORF">AWH69_04020</name>
</gene>
<keyword evidence="2" id="KW-1185">Reference proteome</keyword>
<dbReference type="InterPro" id="IPR027417">
    <property type="entry name" value="P-loop_NTPase"/>
</dbReference>
<reference evidence="1 2" key="1">
    <citation type="submission" date="2016-01" db="EMBL/GenBank/DDBJ databases">
        <title>Janibacter melonis strain CD11_4 genome sequencing and assembly.</title>
        <authorList>
            <person name="Nair G.R."/>
            <person name="Kaur G."/>
            <person name="Chander A.M."/>
            <person name="Mayilraj S."/>
        </authorList>
    </citation>
    <scope>NUCLEOTIDE SEQUENCE [LARGE SCALE GENOMIC DNA]</scope>
    <source>
        <strain evidence="1 2">CD11-4</strain>
    </source>
</reference>
<sequence length="265" mass="27501">MAVITLFSASGAPGVTSTALGMALAWRRPVYLVDADATGSPAVLAGYLQGQATHDRGLVELAVANRMGNLNSAIATVAMEIPGSKVSFVPGVRSHQQAASLVNLWEPLTGVLRGMERRGTDVIIDAGRIGVAHSAQPLVRSADLSLLVVRSDLPAVAGARSWARAVREQMASNGTEDGLGLVLVGPGRPYGAREIRKVLGLPVVAEIPWEPRDAAVLSTGAQPGKKYASGALQRALATAVSSAQGVIATNRQRLNAAPRKAETHV</sequence>
<comment type="caution">
    <text evidence="1">The sequence shown here is derived from an EMBL/GenBank/DDBJ whole genome shotgun (WGS) entry which is preliminary data.</text>
</comment>
<dbReference type="STRING" id="262209.AWH69_04020"/>
<protein>
    <recommendedName>
        <fullName evidence="3">ParA family protein</fullName>
    </recommendedName>
</protein>
<evidence type="ECO:0000313" key="1">
    <source>
        <dbReference type="EMBL" id="OAB88941.1"/>
    </source>
</evidence>
<organism evidence="1 2">
    <name type="scientific">Janibacter melonis</name>
    <dbReference type="NCBI Taxonomy" id="262209"/>
    <lineage>
        <taxon>Bacteria</taxon>
        <taxon>Bacillati</taxon>
        <taxon>Actinomycetota</taxon>
        <taxon>Actinomycetes</taxon>
        <taxon>Micrococcales</taxon>
        <taxon>Intrasporangiaceae</taxon>
        <taxon>Janibacter</taxon>
    </lineage>
</organism>
<dbReference type="RefSeq" id="WP_068271792.1">
    <property type="nucleotide sequence ID" value="NZ_LQZG01000001.1"/>
</dbReference>
<evidence type="ECO:0008006" key="3">
    <source>
        <dbReference type="Google" id="ProtNLM"/>
    </source>
</evidence>
<dbReference type="Gene3D" id="3.40.50.300">
    <property type="entry name" value="P-loop containing nucleotide triphosphate hydrolases"/>
    <property type="match status" value="1"/>
</dbReference>
<evidence type="ECO:0000313" key="2">
    <source>
        <dbReference type="Proteomes" id="UP000076976"/>
    </source>
</evidence>
<proteinExistence type="predicted"/>
<dbReference type="Proteomes" id="UP000076976">
    <property type="component" value="Unassembled WGS sequence"/>
</dbReference>
<name>A0A176QGZ7_9MICO</name>
<dbReference type="EMBL" id="LQZG01000001">
    <property type="protein sequence ID" value="OAB88941.1"/>
    <property type="molecule type" value="Genomic_DNA"/>
</dbReference>
<accession>A0A176QGZ7</accession>
<dbReference type="AlphaFoldDB" id="A0A176QGZ7"/>